<evidence type="ECO:0000256" key="6">
    <source>
        <dbReference type="ARBA" id="ARBA00023273"/>
    </source>
</evidence>
<dbReference type="PROSITE" id="PS50002">
    <property type="entry name" value="SH3"/>
    <property type="match status" value="1"/>
</dbReference>
<dbReference type="Pfam" id="PF00018">
    <property type="entry name" value="SH3_1"/>
    <property type="match status" value="1"/>
</dbReference>
<evidence type="ECO:0000313" key="13">
    <source>
        <dbReference type="Proteomes" id="UP000479190"/>
    </source>
</evidence>
<dbReference type="GO" id="GO:0030833">
    <property type="term" value="P:regulation of actin filament polymerization"/>
    <property type="evidence" value="ECO:0007669"/>
    <property type="project" value="TreeGrafter"/>
</dbReference>
<gene>
    <name evidence="12" type="ORF">TBRA_LOCUS2258</name>
</gene>
<sequence>MQFFTNPDPWGLKSFVQYAKFLKNVHSEQSAKLLAKNQHECDLLEDIRSFTHKKAAIEKSYAEALLKISSAYLNKKIPNIPDIKTDAADDRWNMWNVWRTVLEENEKLARARLAACEVFQTQIADEAKSLKHNKVAIAKKSVDNLCIVQKELQPASRTSTRRRSLHGARGVRQGGRVPVHHGPHRAAHLPRHAEQLRHHTRPAQQLTREYNIQCCCLYYPVLKQHIQYEFEPCDHDQVDRITVDHAAAQTLTKEAKRWAQRIAREISTFKESGRKLQALVQLRDSGQRTDPNDPNGPDLETKIEELKQTMRRAETAKMKAEARIECLRRGGVNVDEFLQEVESLSVQDLPRSASSLSMHTDHSGNADGQPSSDSFYDSDQDGAGSDLTTVERPGGQQRVDSAQSHHRREQREDEDSGGDERRRLDSAEVDALLEQEKQRIDEITAGWDDPTSADWGHDDSSAAEVAEVHAPADGGGQSAGDTAESQHQNIYKCTALYSYTAQNPDELSIVESEQLEVVGEGDGDGWLRARNYRGEEGYVPQNYLDVEREPEPQGQDGFGAGDGGLGGGLVTHPTGLTQQISFSSVDYTIDDHDAVGRSSARAAGVGAAAATKTSDRAGAAAAKTVTAAAASAQSRAAAGEKDAAARRAAVLHGHVRLREDERGGAELHGGRRHTDSEEGGRGRGRRLVGGRAQRRARRLPVHPRRGLHRRRHSPVRRRASSVEKNLYLVFFVYFSI</sequence>
<keyword evidence="9" id="KW-0175">Coiled coil</keyword>
<dbReference type="EMBL" id="CADCXV010000446">
    <property type="protein sequence ID" value="CAB0030251.1"/>
    <property type="molecule type" value="Genomic_DNA"/>
</dbReference>
<feature type="region of interest" description="Disordered" evidence="10">
    <location>
        <begin position="659"/>
        <end position="716"/>
    </location>
</feature>
<dbReference type="Pfam" id="PF00611">
    <property type="entry name" value="FCH"/>
    <property type="match status" value="1"/>
</dbReference>
<dbReference type="GO" id="GO:0061024">
    <property type="term" value="P:membrane organization"/>
    <property type="evidence" value="ECO:0007669"/>
    <property type="project" value="UniProtKB-ARBA"/>
</dbReference>
<evidence type="ECO:0000256" key="10">
    <source>
        <dbReference type="SAM" id="MobiDB-lite"/>
    </source>
</evidence>
<dbReference type="SUPFAM" id="SSF50044">
    <property type="entry name" value="SH3-domain"/>
    <property type="match status" value="1"/>
</dbReference>
<dbReference type="FunFam" id="2.30.30.40:FF:000107">
    <property type="entry name" value="FCH and double SH3 domains 1"/>
    <property type="match status" value="1"/>
</dbReference>
<dbReference type="GO" id="GO:0042995">
    <property type="term" value="C:cell projection"/>
    <property type="evidence" value="ECO:0007669"/>
    <property type="project" value="UniProtKB-SubCell"/>
</dbReference>
<accession>A0A6H5I5T7</accession>
<keyword evidence="7" id="KW-0968">Cytoplasmic vesicle</keyword>
<dbReference type="AlphaFoldDB" id="A0A6H5I5T7"/>
<evidence type="ECO:0000256" key="8">
    <source>
        <dbReference type="PROSITE-ProRule" id="PRU00192"/>
    </source>
</evidence>
<dbReference type="Gene3D" id="1.20.1270.60">
    <property type="entry name" value="Arfaptin homology (AH) domain/BAR domain"/>
    <property type="match status" value="1"/>
</dbReference>
<evidence type="ECO:0000313" key="12">
    <source>
        <dbReference type="EMBL" id="CAB0030251.1"/>
    </source>
</evidence>
<name>A0A6H5I5T7_9HYME</name>
<feature type="domain" description="SH3" evidence="11">
    <location>
        <begin position="488"/>
        <end position="549"/>
    </location>
</feature>
<dbReference type="GO" id="GO:0008289">
    <property type="term" value="F:lipid binding"/>
    <property type="evidence" value="ECO:0007669"/>
    <property type="project" value="UniProtKB-KW"/>
</dbReference>
<dbReference type="InterPro" id="IPR035460">
    <property type="entry name" value="FCHSD_SH3_1"/>
</dbReference>
<dbReference type="InterPro" id="IPR001060">
    <property type="entry name" value="FCH_dom"/>
</dbReference>
<organism evidence="12 13">
    <name type="scientific">Trichogramma brassicae</name>
    <dbReference type="NCBI Taxonomy" id="86971"/>
    <lineage>
        <taxon>Eukaryota</taxon>
        <taxon>Metazoa</taxon>
        <taxon>Ecdysozoa</taxon>
        <taxon>Arthropoda</taxon>
        <taxon>Hexapoda</taxon>
        <taxon>Insecta</taxon>
        <taxon>Pterygota</taxon>
        <taxon>Neoptera</taxon>
        <taxon>Endopterygota</taxon>
        <taxon>Hymenoptera</taxon>
        <taxon>Apocrita</taxon>
        <taxon>Proctotrupomorpha</taxon>
        <taxon>Chalcidoidea</taxon>
        <taxon>Trichogrammatidae</taxon>
        <taxon>Trichogramma</taxon>
    </lineage>
</organism>
<dbReference type="SMART" id="SM00055">
    <property type="entry name" value="FCH"/>
    <property type="match status" value="1"/>
</dbReference>
<evidence type="ECO:0000256" key="9">
    <source>
        <dbReference type="SAM" id="Coils"/>
    </source>
</evidence>
<dbReference type="GO" id="GO:0055037">
    <property type="term" value="C:recycling endosome"/>
    <property type="evidence" value="ECO:0007669"/>
    <property type="project" value="TreeGrafter"/>
</dbReference>
<dbReference type="InterPro" id="IPR036028">
    <property type="entry name" value="SH3-like_dom_sf"/>
</dbReference>
<dbReference type="SUPFAM" id="SSF103657">
    <property type="entry name" value="BAR/IMD domain-like"/>
    <property type="match status" value="1"/>
</dbReference>
<evidence type="ECO:0000256" key="4">
    <source>
        <dbReference type="ARBA" id="ARBA00022737"/>
    </source>
</evidence>
<dbReference type="Proteomes" id="UP000479190">
    <property type="component" value="Unassembled WGS sequence"/>
</dbReference>
<feature type="compositionally biased region" description="Basic residues" evidence="10">
    <location>
        <begin position="682"/>
        <end position="716"/>
    </location>
</feature>
<keyword evidence="4" id="KW-0677">Repeat</keyword>
<dbReference type="Gene3D" id="2.30.30.40">
    <property type="entry name" value="SH3 Domains"/>
    <property type="match status" value="1"/>
</dbReference>
<dbReference type="GO" id="GO:0031594">
    <property type="term" value="C:neuromuscular junction"/>
    <property type="evidence" value="ECO:0007669"/>
    <property type="project" value="TreeGrafter"/>
</dbReference>
<dbReference type="SMART" id="SM00326">
    <property type="entry name" value="SH3"/>
    <property type="match status" value="1"/>
</dbReference>
<keyword evidence="5" id="KW-0446">Lipid-binding</keyword>
<reference evidence="12 13" key="1">
    <citation type="submission" date="2020-02" db="EMBL/GenBank/DDBJ databases">
        <authorList>
            <person name="Ferguson B K."/>
        </authorList>
    </citation>
    <scope>NUCLEOTIDE SEQUENCE [LARGE SCALE GENOMIC DNA]</scope>
</reference>
<feature type="compositionally biased region" description="Basic and acidic residues" evidence="10">
    <location>
        <begin position="659"/>
        <end position="681"/>
    </location>
</feature>
<evidence type="ECO:0000256" key="2">
    <source>
        <dbReference type="ARBA" id="ARBA00004541"/>
    </source>
</evidence>
<dbReference type="CDD" id="cd11761">
    <property type="entry name" value="SH3_FCHSD_1"/>
    <property type="match status" value="1"/>
</dbReference>
<comment type="subcellular location">
    <subcellularLocation>
        <location evidence="1">Cell projection</location>
    </subcellularLocation>
    <subcellularLocation>
        <location evidence="2">Cytoplasmic vesicle</location>
    </subcellularLocation>
</comment>
<dbReference type="PANTHER" id="PTHR15735:SF21">
    <property type="entry name" value="PROTEIN NERVOUS WRECK"/>
    <property type="match status" value="1"/>
</dbReference>
<feature type="region of interest" description="Disordered" evidence="10">
    <location>
        <begin position="442"/>
        <end position="462"/>
    </location>
</feature>
<keyword evidence="3 8" id="KW-0728">SH3 domain</keyword>
<keyword evidence="6" id="KW-0966">Cell projection</keyword>
<dbReference type="GO" id="GO:0007274">
    <property type="term" value="P:neuromuscular synaptic transmission"/>
    <property type="evidence" value="ECO:0007669"/>
    <property type="project" value="TreeGrafter"/>
</dbReference>
<feature type="region of interest" description="Disordered" evidence="10">
    <location>
        <begin position="157"/>
        <end position="184"/>
    </location>
</feature>
<feature type="coiled-coil region" evidence="9">
    <location>
        <begin position="296"/>
        <end position="330"/>
    </location>
</feature>
<evidence type="ECO:0000256" key="1">
    <source>
        <dbReference type="ARBA" id="ARBA00004316"/>
    </source>
</evidence>
<evidence type="ECO:0000256" key="5">
    <source>
        <dbReference type="ARBA" id="ARBA00023121"/>
    </source>
</evidence>
<dbReference type="InterPro" id="IPR027267">
    <property type="entry name" value="AH/BAR_dom_sf"/>
</dbReference>
<dbReference type="GO" id="GO:1902905">
    <property type="term" value="P:positive regulation of supramolecular fiber organization"/>
    <property type="evidence" value="ECO:0007669"/>
    <property type="project" value="UniProtKB-ARBA"/>
</dbReference>
<keyword evidence="13" id="KW-1185">Reference proteome</keyword>
<dbReference type="InterPro" id="IPR001452">
    <property type="entry name" value="SH3_domain"/>
</dbReference>
<evidence type="ECO:0000256" key="3">
    <source>
        <dbReference type="ARBA" id="ARBA00022443"/>
    </source>
</evidence>
<proteinExistence type="predicted"/>
<feature type="compositionally biased region" description="Polar residues" evidence="10">
    <location>
        <begin position="366"/>
        <end position="377"/>
    </location>
</feature>
<feature type="region of interest" description="Disordered" evidence="10">
    <location>
        <begin position="352"/>
        <end position="424"/>
    </location>
</feature>
<dbReference type="PANTHER" id="PTHR15735">
    <property type="entry name" value="FCH AND DOUBLE SH3 DOMAINS PROTEIN"/>
    <property type="match status" value="1"/>
</dbReference>
<protein>
    <recommendedName>
        <fullName evidence="11">SH3 domain-containing protein</fullName>
    </recommendedName>
</protein>
<evidence type="ECO:0000259" key="11">
    <source>
        <dbReference type="PROSITE" id="PS50002"/>
    </source>
</evidence>
<evidence type="ECO:0000256" key="7">
    <source>
        <dbReference type="ARBA" id="ARBA00023329"/>
    </source>
</evidence>
<dbReference type="GO" id="GO:0051495">
    <property type="term" value="P:positive regulation of cytoskeleton organization"/>
    <property type="evidence" value="ECO:0007669"/>
    <property type="project" value="UniProtKB-ARBA"/>
</dbReference>
<dbReference type="OrthoDB" id="10065861at2759"/>